<proteinExistence type="predicted"/>
<name>A0ABW2NIQ3_9BACL</name>
<reference evidence="2" key="1">
    <citation type="journal article" date="2019" name="Int. J. Syst. Evol. Microbiol.">
        <title>The Global Catalogue of Microorganisms (GCM) 10K type strain sequencing project: providing services to taxonomists for standard genome sequencing and annotation.</title>
        <authorList>
            <consortium name="The Broad Institute Genomics Platform"/>
            <consortium name="The Broad Institute Genome Sequencing Center for Infectious Disease"/>
            <person name="Wu L."/>
            <person name="Ma J."/>
        </authorList>
    </citation>
    <scope>NUCLEOTIDE SEQUENCE [LARGE SCALE GENOMIC DNA]</scope>
    <source>
        <strain evidence="2">NBRC 106396</strain>
    </source>
</reference>
<evidence type="ECO:0000313" key="1">
    <source>
        <dbReference type="EMBL" id="MFC7370555.1"/>
    </source>
</evidence>
<sequence>MSVTINEQTVYHDIINRTDKGNKDNISRTVHYERFYFEHPEIKWAFLAGMVSRNAGYSMTDLKGEWLKRALGQRERSLLFYTYERANWLIFQDAYPQLLLYEWQKKTGRDWFHLLPSFHGSAFMMKEWRRFTSCKDGERLYVSQIINEQNVIQQPVLTHPVYRRRVFLSLPFRLQNWLHYSTVLFPTVDGKLYGFSVHGFRKLSNRVLLGKKLASLLFDSQYSASFRQFAAEVMPTGSRHDYEQFVYPKKICESPMLRRVYPFIQHHRSDKTDWSKRSSVNPSWFCPVHQETTEMTEWYKQKQRQLKAGILLKEILLKK</sequence>
<dbReference type="EMBL" id="JBHTCP010000004">
    <property type="protein sequence ID" value="MFC7370555.1"/>
    <property type="molecule type" value="Genomic_DNA"/>
</dbReference>
<dbReference type="Proteomes" id="UP001596549">
    <property type="component" value="Unassembled WGS sequence"/>
</dbReference>
<evidence type="ECO:0000313" key="2">
    <source>
        <dbReference type="Proteomes" id="UP001596549"/>
    </source>
</evidence>
<protein>
    <submittedName>
        <fullName evidence="1">DUF2515 family protein</fullName>
    </submittedName>
</protein>
<keyword evidence="2" id="KW-1185">Reference proteome</keyword>
<dbReference type="Pfam" id="PF10720">
    <property type="entry name" value="DUF2515"/>
    <property type="match status" value="1"/>
</dbReference>
<accession>A0ABW2NIQ3</accession>
<gene>
    <name evidence="1" type="ORF">ACFQPF_02565</name>
</gene>
<organism evidence="1 2">
    <name type="scientific">Fictibacillus iocasae</name>
    <dbReference type="NCBI Taxonomy" id="2715437"/>
    <lineage>
        <taxon>Bacteria</taxon>
        <taxon>Bacillati</taxon>
        <taxon>Bacillota</taxon>
        <taxon>Bacilli</taxon>
        <taxon>Bacillales</taxon>
        <taxon>Fictibacillaceae</taxon>
        <taxon>Fictibacillus</taxon>
    </lineage>
</organism>
<comment type="caution">
    <text evidence="1">The sequence shown here is derived from an EMBL/GenBank/DDBJ whole genome shotgun (WGS) entry which is preliminary data.</text>
</comment>
<dbReference type="InterPro" id="IPR019658">
    <property type="entry name" value="DUF2515"/>
</dbReference>
<dbReference type="RefSeq" id="WP_379746073.1">
    <property type="nucleotide sequence ID" value="NZ_JBHTCP010000004.1"/>
</dbReference>